<sequence length="546" mass="58071">MLIIKTNQLNTLVVTVSQNAELSNPQWLFSFTHIFTKDKVSFVLPNTSSHQNRYDEFVFTEGQGVGQIAFPFEGQYLYTVSEQIAQIPTNTNPALAYNVVENGLALVIATSAETTNDYYVEFISSNEDNSNYLFAPDELNPPSPTPSVTATQTQTPFVTPTSSPTTTPTPSITASQTSTPTPSITASETPSATPTLTPTNTQTQTNTPTNTSTPTNTPTPSVTATQTKTPTPSVTPTHTQTATNTATPTSTPTPSITATQTNTPTPNTTATNTATPTSTPTPSITASPTLTTTPTPSPTRPAFNPTSLNPQIWVDFSDTSTMTFRSGTNFLSNIANKGVYGGLTAFTQSTAANQPLVSASTFFSGSGLSAVTISNDSLISLITTTASTNWTKVIVQTNLSNNTFYKFDGGSPSGSVGTYMQQGSTTTTRKAFFYNSAFYRRDCTLVGRPTTGQTFIDYISTSGASVVSYSSFNGSASTESVVAGSNYGTAAQGLPPASTLFLINDPGDGTIYSGEIGEIYFFTRELTTTETTNLLNYLKTKWNLKY</sequence>
<evidence type="ECO:0000256" key="1">
    <source>
        <dbReference type="SAM" id="MobiDB-lite"/>
    </source>
</evidence>
<reference evidence="2" key="1">
    <citation type="submission" date="2020-04" db="EMBL/GenBank/DDBJ databases">
        <authorList>
            <person name="Chiriac C."/>
            <person name="Salcher M."/>
            <person name="Ghai R."/>
            <person name="Kavagutti S V."/>
        </authorList>
    </citation>
    <scope>NUCLEOTIDE SEQUENCE</scope>
</reference>
<proteinExistence type="predicted"/>
<accession>A0A6J5LRU9</accession>
<gene>
    <name evidence="2" type="ORF">UFOVP323_13</name>
</gene>
<feature type="compositionally biased region" description="Low complexity" evidence="1">
    <location>
        <begin position="148"/>
        <end position="294"/>
    </location>
</feature>
<protein>
    <submittedName>
        <fullName evidence="2">Uncharacterized protein</fullName>
    </submittedName>
</protein>
<dbReference type="EMBL" id="LR796332">
    <property type="protein sequence ID" value="CAB4137274.1"/>
    <property type="molecule type" value="Genomic_DNA"/>
</dbReference>
<name>A0A6J5LRU9_9CAUD</name>
<evidence type="ECO:0000313" key="2">
    <source>
        <dbReference type="EMBL" id="CAB4137274.1"/>
    </source>
</evidence>
<feature type="region of interest" description="Disordered" evidence="1">
    <location>
        <begin position="133"/>
        <end position="306"/>
    </location>
</feature>
<organism evidence="2">
    <name type="scientific">uncultured Caudovirales phage</name>
    <dbReference type="NCBI Taxonomy" id="2100421"/>
    <lineage>
        <taxon>Viruses</taxon>
        <taxon>Duplodnaviria</taxon>
        <taxon>Heunggongvirae</taxon>
        <taxon>Uroviricota</taxon>
        <taxon>Caudoviricetes</taxon>
        <taxon>Peduoviridae</taxon>
        <taxon>Maltschvirus</taxon>
        <taxon>Maltschvirus maltsch</taxon>
    </lineage>
</organism>